<dbReference type="InterPro" id="IPR026502">
    <property type="entry name" value="SLBP1/SLBP2"/>
</dbReference>
<name>A0A151LM56_9APIC</name>
<feature type="compositionally biased region" description="Low complexity" evidence="3">
    <location>
        <begin position="171"/>
        <end position="180"/>
    </location>
</feature>
<dbReference type="GO" id="GO:0071204">
    <property type="term" value="C:histone pre-mRNA 3'end processing complex"/>
    <property type="evidence" value="ECO:0007669"/>
    <property type="project" value="TreeGrafter"/>
</dbReference>
<dbReference type="GeneID" id="29776294"/>
<dbReference type="GO" id="GO:0071207">
    <property type="term" value="F:histone pre-mRNA stem-loop binding"/>
    <property type="evidence" value="ECO:0007669"/>
    <property type="project" value="TreeGrafter"/>
</dbReference>
<dbReference type="GO" id="GO:0005737">
    <property type="term" value="C:cytoplasm"/>
    <property type="evidence" value="ECO:0007669"/>
    <property type="project" value="TreeGrafter"/>
</dbReference>
<protein>
    <recommendedName>
        <fullName evidence="4">Histone RNA hairpin-binding protein RNA-binding domain-containing protein</fullName>
    </recommendedName>
</protein>
<gene>
    <name evidence="5" type="ORF">PGSY75_0927600</name>
</gene>
<dbReference type="Gene3D" id="1.10.8.1120">
    <property type="entry name" value="Histone RNA hairpin-binding protein RNA-binding domain"/>
    <property type="match status" value="1"/>
</dbReference>
<comment type="similarity">
    <text evidence="1">Belongs to the SLBP family.</text>
</comment>
<keyword evidence="2" id="KW-0694">RNA-binding</keyword>
<feature type="region of interest" description="Disordered" evidence="3">
    <location>
        <begin position="263"/>
        <end position="321"/>
    </location>
</feature>
<feature type="compositionally biased region" description="Basic and acidic residues" evidence="3">
    <location>
        <begin position="263"/>
        <end position="283"/>
    </location>
</feature>
<feature type="domain" description="Histone RNA hairpin-binding protein RNA-binding" evidence="4">
    <location>
        <begin position="529"/>
        <end position="594"/>
    </location>
</feature>
<dbReference type="KEGG" id="pgab:PGSY75_0927600"/>
<reference evidence="5 6" key="1">
    <citation type="journal article" date="2016" name="Nat. Commun.">
        <title>Genomes of cryptic chimpanzee Plasmodium species reveal key evolutionary events leading to human malaria.</title>
        <authorList>
            <person name="Sundararaman S.A."/>
            <person name="Plenderleith L.J."/>
            <person name="Liu W."/>
            <person name="Loy D.E."/>
            <person name="Learn G.H."/>
            <person name="Li Y."/>
            <person name="Shaw K.S."/>
            <person name="Ayouba A."/>
            <person name="Peeters M."/>
            <person name="Speede S."/>
            <person name="Shaw G.M."/>
            <person name="Bushman F.D."/>
            <person name="Brisson D."/>
            <person name="Rayner J.C."/>
            <person name="Sharp P.M."/>
            <person name="Hahn B.H."/>
        </authorList>
    </citation>
    <scope>NUCLEOTIDE SEQUENCE [LARGE SCALE GENOMIC DNA]</scope>
    <source>
        <strain evidence="5 6">SY75</strain>
    </source>
</reference>
<comment type="caution">
    <text evidence="5">The sequence shown here is derived from an EMBL/GenBank/DDBJ whole genome shotgun (WGS) entry which is preliminary data.</text>
</comment>
<sequence>MSTIRWVDLLSSESNFSHSKANNDEINEKLKKKKVIYKSETDLNNSFLNSYNGDLDNSNVGINLKIKNMCIKEKKDIKVDQKISQNICSNKKDTVIQKKNMNTNYDEKINVVHNIQSNDQIDKKEKEESMLNKINNFDNSTNAQSRLYNNNIEVTETKNSISHLDEKENNKNNNNNNNNILEKKKNNHSEENITNQDDVKLKVNLSYPEKKNNDHQENAENKNKELVTNISNSKEEKHNGLSVISSNEECIQNVYNSNNVIRTDKDSCKNTEDVSNRNKEKISEQSILKKKHVTDRNKEQSCRSRDSSKKRNSAAGSSKKVIGSVYNKKNIESLMVNVSENNKNDSLKMNQEKNIKYVEHSRKGKNKRKERNNNMENSILNNNNSISVLDYTVSHDVTLDDNNIPLNPTKKMKNKMKDLKNLQVNKNDDIFNMNKSKIFNSFKQVDNNNIGTNKVIEEENNTSIKENENIKFPRIQNMNTMIDKEDNPFYNVMNNNIDLEKFKNFNNNFINYIGDIRNNFNDSLCTANRNRVNSRLKEIAVGKSTKEYKNYVKLVKYEDRLEDDPATPNAYEDITNAKFQAKYNLWRKKLHKFDSLN</sequence>
<dbReference type="InterPro" id="IPR038294">
    <property type="entry name" value="SLBP_RNA_bind_sf"/>
</dbReference>
<accession>A0A151LM56</accession>
<feature type="compositionally biased region" description="Basic and acidic residues" evidence="3">
    <location>
        <begin position="181"/>
        <end position="201"/>
    </location>
</feature>
<dbReference type="GO" id="GO:0006398">
    <property type="term" value="P:mRNA 3'-end processing by stem-loop binding and cleavage"/>
    <property type="evidence" value="ECO:0007669"/>
    <property type="project" value="TreeGrafter"/>
</dbReference>
<evidence type="ECO:0000256" key="2">
    <source>
        <dbReference type="ARBA" id="ARBA00022884"/>
    </source>
</evidence>
<dbReference type="PANTHER" id="PTHR17408">
    <property type="entry name" value="HISTONE RNA HAIRPIN-BINDING PROTEIN"/>
    <property type="match status" value="1"/>
</dbReference>
<feature type="compositionally biased region" description="Basic and acidic residues" evidence="3">
    <location>
        <begin position="294"/>
        <end position="309"/>
    </location>
</feature>
<evidence type="ECO:0000313" key="6">
    <source>
        <dbReference type="Proteomes" id="UP000076004"/>
    </source>
</evidence>
<dbReference type="InterPro" id="IPR029344">
    <property type="entry name" value="SLBP_RNA_bind"/>
</dbReference>
<dbReference type="AlphaFoldDB" id="A0A151LM56"/>
<evidence type="ECO:0000259" key="4">
    <source>
        <dbReference type="Pfam" id="PF15247"/>
    </source>
</evidence>
<dbReference type="VEuPathDB" id="PlasmoDB:PGABG01_0925000"/>
<organism evidence="5 6">
    <name type="scientific">Plasmodium gaboni</name>
    <dbReference type="NCBI Taxonomy" id="647221"/>
    <lineage>
        <taxon>Eukaryota</taxon>
        <taxon>Sar</taxon>
        <taxon>Alveolata</taxon>
        <taxon>Apicomplexa</taxon>
        <taxon>Aconoidasida</taxon>
        <taxon>Haemosporida</taxon>
        <taxon>Plasmodiidae</taxon>
        <taxon>Plasmodium</taxon>
        <taxon>Plasmodium (Laverania)</taxon>
    </lineage>
</organism>
<dbReference type="VEuPathDB" id="PlasmoDB:PGSY75_0927600"/>
<evidence type="ECO:0000313" key="5">
    <source>
        <dbReference type="EMBL" id="KYO00258.1"/>
    </source>
</evidence>
<proteinExistence type="inferred from homology"/>
<evidence type="ECO:0000256" key="3">
    <source>
        <dbReference type="SAM" id="MobiDB-lite"/>
    </source>
</evidence>
<dbReference type="EMBL" id="LVLB01000010">
    <property type="protein sequence ID" value="KYO00258.1"/>
    <property type="molecule type" value="Genomic_DNA"/>
</dbReference>
<evidence type="ECO:0000256" key="1">
    <source>
        <dbReference type="ARBA" id="ARBA00006151"/>
    </source>
</evidence>
<dbReference type="GO" id="GO:0003729">
    <property type="term" value="F:mRNA binding"/>
    <property type="evidence" value="ECO:0007669"/>
    <property type="project" value="InterPro"/>
</dbReference>
<feature type="region of interest" description="Disordered" evidence="3">
    <location>
        <begin position="162"/>
        <end position="202"/>
    </location>
</feature>
<dbReference type="Proteomes" id="UP000076004">
    <property type="component" value="Chromosome 9"/>
</dbReference>
<dbReference type="PANTHER" id="PTHR17408:SF0">
    <property type="entry name" value="HISTONE RNA HAIRPIN-BINDING PROTEIN"/>
    <property type="match status" value="1"/>
</dbReference>
<dbReference type="GO" id="GO:0051028">
    <property type="term" value="P:mRNA transport"/>
    <property type="evidence" value="ECO:0007669"/>
    <property type="project" value="TreeGrafter"/>
</dbReference>
<dbReference type="RefSeq" id="XP_018642025.1">
    <property type="nucleotide sequence ID" value="XM_018785684.1"/>
</dbReference>
<dbReference type="Pfam" id="PF15247">
    <property type="entry name" value="SLBP_RNA_bind"/>
    <property type="match status" value="1"/>
</dbReference>